<dbReference type="Gene3D" id="1.10.10.60">
    <property type="entry name" value="Homeodomain-like"/>
    <property type="match status" value="1"/>
</dbReference>
<evidence type="ECO:0000313" key="2">
    <source>
        <dbReference type="EMBL" id="CAD15746.1"/>
    </source>
</evidence>
<organism evidence="2">
    <name type="scientific">Lactobacillus delbrueckii subsp. lactis</name>
    <dbReference type="NCBI Taxonomy" id="29397"/>
    <lineage>
        <taxon>Bacteria</taxon>
        <taxon>Bacillati</taxon>
        <taxon>Bacillota</taxon>
        <taxon>Bacilli</taxon>
        <taxon>Lactobacillales</taxon>
        <taxon>Lactobacillaceae</taxon>
        <taxon>Lactobacillus</taxon>
    </lineage>
</organism>
<sequence>MAVYKEWTDSDHLELVKNWKLHGLTNVEIAQRIGIAEKTLYVWLKKSPKLKKAIRGGKDIARARAENALYELALNGDRQALFFWLKNNYRERYSDKPLSPAEADLMSQKARLAKLQADLAEAQLKAIKEDQGDQATQLNNLLDSLKEAVLDEGISPDNIVPTGNGLIIDDIPDS</sequence>
<name>Q8VN06_LACDL</name>
<feature type="coiled-coil region" evidence="1">
    <location>
        <begin position="105"/>
        <end position="148"/>
    </location>
</feature>
<proteinExistence type="predicted"/>
<evidence type="ECO:0000256" key="1">
    <source>
        <dbReference type="SAM" id="Coils"/>
    </source>
</evidence>
<geneLocation type="plasmid" evidence="2">
    <name>pN42</name>
</geneLocation>
<protein>
    <submittedName>
        <fullName evidence="2">Uncharacterized protein</fullName>
    </submittedName>
</protein>
<dbReference type="AlphaFoldDB" id="Q8VN06"/>
<keyword evidence="2" id="KW-0614">Plasmid</keyword>
<accession>Q8VN06</accession>
<reference evidence="2" key="1">
    <citation type="journal article" date="2002" name="Plasmid">
        <title>DNA sequence and functional analysis of Lactobacillus delbrueckii subsp. lactis plasmids pN42 and pJBL2.</title>
        <authorList>
            <person name="Bourniquel A.A."/>
            <person name="Casey M.G."/>
            <person name="Mollet B."/>
            <person name="Pridmore R.D."/>
        </authorList>
    </citation>
    <scope>NUCLEOTIDE SEQUENCE [LARGE SCALE GENOMIC DNA]</scope>
    <source>
        <plasmid evidence="2">pN42</plasmid>
    </source>
</reference>
<dbReference type="EMBL" id="AJ421627">
    <property type="protein sequence ID" value="CAD15746.1"/>
    <property type="molecule type" value="Genomic_DNA"/>
</dbReference>
<dbReference type="RefSeq" id="WP_011114719.1">
    <property type="nucleotide sequence ID" value="NC_004850.1"/>
</dbReference>
<keyword evidence="1" id="KW-0175">Coiled coil</keyword>